<dbReference type="AlphaFoldDB" id="A0A9X3LT35"/>
<feature type="compositionally biased region" description="Low complexity" evidence="1">
    <location>
        <begin position="35"/>
        <end position="47"/>
    </location>
</feature>
<organism evidence="2 3">
    <name type="scientific">Corynebacterium meitnerae</name>
    <dbReference type="NCBI Taxonomy" id="2913498"/>
    <lineage>
        <taxon>Bacteria</taxon>
        <taxon>Bacillati</taxon>
        <taxon>Actinomycetota</taxon>
        <taxon>Actinomycetes</taxon>
        <taxon>Mycobacteriales</taxon>
        <taxon>Corynebacteriaceae</taxon>
        <taxon>Corynebacterium</taxon>
    </lineage>
</organism>
<dbReference type="EMBL" id="JAKMUS010000004">
    <property type="protein sequence ID" value="MCZ9293649.1"/>
    <property type="molecule type" value="Genomic_DNA"/>
</dbReference>
<dbReference type="RefSeq" id="WP_269965087.1">
    <property type="nucleotide sequence ID" value="NZ_JAKMUS010000004.1"/>
</dbReference>
<name>A0A9X3LT35_9CORY</name>
<sequence>MAMFRSTMRGMDKISFNHSSDVDKALAEARRRTQTRQSRAFNRVGGNIRRRINQ</sequence>
<dbReference type="Proteomes" id="UP001146468">
    <property type="component" value="Unassembled WGS sequence"/>
</dbReference>
<keyword evidence="3" id="KW-1185">Reference proteome</keyword>
<proteinExistence type="predicted"/>
<gene>
    <name evidence="2" type="ORF">L8U60_04015</name>
</gene>
<evidence type="ECO:0000313" key="3">
    <source>
        <dbReference type="Proteomes" id="UP001146468"/>
    </source>
</evidence>
<comment type="caution">
    <text evidence="2">The sequence shown here is derived from an EMBL/GenBank/DDBJ whole genome shotgun (WGS) entry which is preliminary data.</text>
</comment>
<evidence type="ECO:0000313" key="2">
    <source>
        <dbReference type="EMBL" id="MCZ9293649.1"/>
    </source>
</evidence>
<feature type="region of interest" description="Disordered" evidence="1">
    <location>
        <begin position="27"/>
        <end position="54"/>
    </location>
</feature>
<evidence type="ECO:0000256" key="1">
    <source>
        <dbReference type="SAM" id="MobiDB-lite"/>
    </source>
</evidence>
<reference evidence="2" key="1">
    <citation type="submission" date="2022-02" db="EMBL/GenBank/DDBJ databases">
        <title>Corynebacterium sp. from urogenital microbiome.</title>
        <authorList>
            <person name="Cappelli E.A."/>
            <person name="Ribeiro T.G."/>
            <person name="Peixe L."/>
        </authorList>
    </citation>
    <scope>NUCLEOTIDE SEQUENCE</scope>
    <source>
        <strain evidence="2">C8Ua_172</strain>
    </source>
</reference>
<protein>
    <submittedName>
        <fullName evidence="2">Uncharacterized protein</fullName>
    </submittedName>
</protein>
<accession>A0A9X3LT35</accession>